<comment type="caution">
    <text evidence="1">The sequence shown here is derived from an EMBL/GenBank/DDBJ whole genome shotgun (WGS) entry which is preliminary data.</text>
</comment>
<protein>
    <submittedName>
        <fullName evidence="1">Uncharacterized protein</fullName>
    </submittedName>
</protein>
<name>A0A2U2PGU8_9SPHI</name>
<organism evidence="1 2">
    <name type="scientific">Pararcticibacter amylolyticus</name>
    <dbReference type="NCBI Taxonomy" id="2173175"/>
    <lineage>
        <taxon>Bacteria</taxon>
        <taxon>Pseudomonadati</taxon>
        <taxon>Bacteroidota</taxon>
        <taxon>Sphingobacteriia</taxon>
        <taxon>Sphingobacteriales</taxon>
        <taxon>Sphingobacteriaceae</taxon>
        <taxon>Pararcticibacter</taxon>
    </lineage>
</organism>
<dbReference type="EMBL" id="QEAS01000008">
    <property type="protein sequence ID" value="PWG80637.1"/>
    <property type="molecule type" value="Genomic_DNA"/>
</dbReference>
<keyword evidence="2" id="KW-1185">Reference proteome</keyword>
<accession>A0A2U2PGU8</accession>
<dbReference type="AlphaFoldDB" id="A0A2U2PGU8"/>
<proteinExistence type="predicted"/>
<dbReference type="RefSeq" id="WP_109415924.1">
    <property type="nucleotide sequence ID" value="NZ_QEAS01000008.1"/>
</dbReference>
<gene>
    <name evidence="1" type="ORF">DDR33_11480</name>
</gene>
<reference evidence="1 2" key="1">
    <citation type="submission" date="2018-04" db="EMBL/GenBank/DDBJ databases">
        <title>Pedobacter chongqingensis sp. nov., isolated from a rottenly hemp rope.</title>
        <authorList>
            <person name="Cai Y."/>
        </authorList>
    </citation>
    <scope>NUCLEOTIDE SEQUENCE [LARGE SCALE GENOMIC DNA]</scope>
    <source>
        <strain evidence="1 2">FJ4-8</strain>
    </source>
</reference>
<sequence>MKKYLQIILILLSTAIKTPGQTSQNCDSLSNKRYKLSALWNSQNPLGAVIAIDMAGPDNSSVIVSDYQSDKWTCLTIFDPKYGQHPVSGHRDFGLTANVDGSYTFYTRGVDRLTSWDAAAFQSFAEAISVADGAAPFSIGDQLWSSFQMMIENFTNSNGGNASIKEMQVLRPNWSNVKAVIEGRASLSTLSKDCPD</sequence>
<evidence type="ECO:0000313" key="1">
    <source>
        <dbReference type="EMBL" id="PWG80637.1"/>
    </source>
</evidence>
<dbReference type="OrthoDB" id="799145at2"/>
<evidence type="ECO:0000313" key="2">
    <source>
        <dbReference type="Proteomes" id="UP000245647"/>
    </source>
</evidence>
<dbReference type="Proteomes" id="UP000245647">
    <property type="component" value="Unassembled WGS sequence"/>
</dbReference>